<dbReference type="Pfam" id="PF02371">
    <property type="entry name" value="Transposase_20"/>
    <property type="match status" value="1"/>
</dbReference>
<protein>
    <recommendedName>
        <fullName evidence="1">Transposase IS116/IS110/IS902 C-terminal domain-containing protein</fullName>
    </recommendedName>
</protein>
<accession>A0A2H0UDS1</accession>
<dbReference type="GO" id="GO:0004803">
    <property type="term" value="F:transposase activity"/>
    <property type="evidence" value="ECO:0007669"/>
    <property type="project" value="InterPro"/>
</dbReference>
<comment type="caution">
    <text evidence="2">The sequence shown here is derived from an EMBL/GenBank/DDBJ whole genome shotgun (WGS) entry which is preliminary data.</text>
</comment>
<dbReference type="InterPro" id="IPR003346">
    <property type="entry name" value="Transposase_20"/>
</dbReference>
<gene>
    <name evidence="2" type="ORF">COU16_03285</name>
</gene>
<evidence type="ECO:0000313" key="2">
    <source>
        <dbReference type="EMBL" id="PIR84574.1"/>
    </source>
</evidence>
<dbReference type="Proteomes" id="UP000229344">
    <property type="component" value="Unassembled WGS sequence"/>
</dbReference>
<dbReference type="GO" id="GO:0006313">
    <property type="term" value="P:DNA transposition"/>
    <property type="evidence" value="ECO:0007669"/>
    <property type="project" value="InterPro"/>
</dbReference>
<evidence type="ECO:0000259" key="1">
    <source>
        <dbReference type="Pfam" id="PF02371"/>
    </source>
</evidence>
<name>A0A2H0UDS1_9BACT</name>
<evidence type="ECO:0000313" key="3">
    <source>
        <dbReference type="Proteomes" id="UP000229344"/>
    </source>
</evidence>
<proteinExistence type="predicted"/>
<dbReference type="GO" id="GO:0003677">
    <property type="term" value="F:DNA binding"/>
    <property type="evidence" value="ECO:0007669"/>
    <property type="project" value="InterPro"/>
</dbReference>
<dbReference type="EMBL" id="PFBI01000006">
    <property type="protein sequence ID" value="PIR84574.1"/>
    <property type="molecule type" value="Genomic_DNA"/>
</dbReference>
<dbReference type="AlphaFoldDB" id="A0A2H0UDS1"/>
<feature type="domain" description="Transposase IS116/IS110/IS902 C-terminal" evidence="1">
    <location>
        <begin position="221"/>
        <end position="292"/>
    </location>
</feature>
<sequence>MSEKSCRIIGIQHRIKMSAEGEARPTIVHISGKSTKLATEEDEAKFLSTITKGDTVAMALGGSGDYLAFSASRIADSVGATVLRVPPFVLAKERTERAFAKNKEDDAALLAIMAKEVPNLFYPVLDRDRDIILLRECFRARIDAMKARMACEQRIRQRVIGQIFCRTDGIFPEGGIEKTYDAAKANDAILQAVLKEEAKRDNDLKKACESSYVYQQVFGPIAGMGPALAGRIIASIVDIRRFEKESSFLKYCGVHVLADGAFARRRNGQIANWSGECRQALYLFVTQQAQRRPGTQWGDYLRKMKENLRERHPEPVEVAGVKKYTPIHIQKMASWRTATRLAEHIFREWWKCEREMEEVRQVA</sequence>
<reference evidence="3" key="1">
    <citation type="submission" date="2017-09" db="EMBL/GenBank/DDBJ databases">
        <title>Depth-based differentiation of microbial function through sediment-hosted aquifers and enrichment of novel symbionts in the deep terrestrial subsurface.</title>
        <authorList>
            <person name="Probst A.J."/>
            <person name="Ladd B."/>
            <person name="Jarett J.K."/>
            <person name="Geller-Mcgrath D.E."/>
            <person name="Sieber C.M.K."/>
            <person name="Emerson J.B."/>
            <person name="Anantharaman K."/>
            <person name="Thomas B.C."/>
            <person name="Malmstrom R."/>
            <person name="Stieglmeier M."/>
            <person name="Klingl A."/>
            <person name="Woyke T."/>
            <person name="Ryan C.M."/>
            <person name="Banfield J.F."/>
        </authorList>
    </citation>
    <scope>NUCLEOTIDE SEQUENCE [LARGE SCALE GENOMIC DNA]</scope>
</reference>
<organism evidence="2 3">
    <name type="scientific">Candidatus Kaiserbacteria bacterium CG10_big_fil_rev_8_21_14_0_10_47_16</name>
    <dbReference type="NCBI Taxonomy" id="1974608"/>
    <lineage>
        <taxon>Bacteria</taxon>
        <taxon>Candidatus Kaiseribacteriota</taxon>
    </lineage>
</organism>